<protein>
    <submittedName>
        <fullName evidence="1">Uncharacterized protein</fullName>
    </submittedName>
</protein>
<dbReference type="EMBL" id="CP001758">
    <property type="protein sequence ID" value="ADG40201.1"/>
    <property type="molecule type" value="Genomic_DNA"/>
</dbReference>
<dbReference type="AlphaFoldDB" id="D5T1Q2"/>
<dbReference type="PATRIC" id="fig|762051.18.peg.664"/>
<dbReference type="Proteomes" id="UP000002362">
    <property type="component" value="Chromosome"/>
</dbReference>
<dbReference type="STRING" id="762051.LKI_03295"/>
<evidence type="ECO:0000313" key="2">
    <source>
        <dbReference type="Proteomes" id="UP000002362"/>
    </source>
</evidence>
<dbReference type="KEGG" id="lki:LKI_03295"/>
<sequence>MIYNFLKHRLLNATEIETLGIKGLDDIPKNQQQKTIRCYIK</sequence>
<gene>
    <name evidence="1" type="ordered locus">LKI_03295</name>
</gene>
<proteinExistence type="predicted"/>
<accession>D5T1Q2</accession>
<evidence type="ECO:0000313" key="1">
    <source>
        <dbReference type="EMBL" id="ADG40201.1"/>
    </source>
</evidence>
<name>D5T1Q2_LEUKI</name>
<dbReference type="HOGENOM" id="CLU_3272263_0_0_9"/>
<organism evidence="1 2">
    <name type="scientific">Leuconostoc kimchii (strain IMSNU 11154 / KCTC 2386 / IH25)</name>
    <dbReference type="NCBI Taxonomy" id="762051"/>
    <lineage>
        <taxon>Bacteria</taxon>
        <taxon>Bacillati</taxon>
        <taxon>Bacillota</taxon>
        <taxon>Bacilli</taxon>
        <taxon>Lactobacillales</taxon>
        <taxon>Lactobacillaceae</taxon>
        <taxon>Leuconostoc</taxon>
    </lineage>
</organism>
<reference evidence="1 2" key="1">
    <citation type="journal article" date="2010" name="J. Bacteriol.">
        <title>Complete genome sequence analysis of Leuconostoc kimchii IMSNU 11154.</title>
        <authorList>
            <person name="Oh H.M."/>
            <person name="Cho Y.J."/>
            <person name="Kim B.K."/>
            <person name="Roe J.H."/>
            <person name="Kang S.O."/>
            <person name="Nahm B.H."/>
            <person name="Jeong G."/>
            <person name="Han H.U."/>
            <person name="Chun J."/>
        </authorList>
    </citation>
    <scope>NUCLEOTIDE SEQUENCE [LARGE SCALE GENOMIC DNA]</scope>
    <source>
        <strain evidence="2">IMSNU 11154 / KCTC 2386 / IH25</strain>
    </source>
</reference>